<evidence type="ECO:0000313" key="10">
    <source>
        <dbReference type="Proteomes" id="UP000181728"/>
    </source>
</evidence>
<feature type="transmembrane region" description="Helical" evidence="7">
    <location>
        <begin position="236"/>
        <end position="260"/>
    </location>
</feature>
<evidence type="ECO:0000256" key="7">
    <source>
        <dbReference type="SAM" id="Phobius"/>
    </source>
</evidence>
<dbReference type="InterPro" id="IPR048279">
    <property type="entry name" value="MdtK-like"/>
</dbReference>
<dbReference type="PANTHER" id="PTHR43549:SF3">
    <property type="entry name" value="MULTIDRUG RESISTANCE PROTEIN YPNP-RELATED"/>
    <property type="match status" value="1"/>
</dbReference>
<keyword evidence="2" id="KW-0813">Transport</keyword>
<proteinExistence type="predicted"/>
<evidence type="ECO:0000313" key="9">
    <source>
        <dbReference type="EMBL" id="OIM21735.1"/>
    </source>
</evidence>
<dbReference type="GO" id="GO:0015297">
    <property type="term" value="F:antiporter activity"/>
    <property type="evidence" value="ECO:0007669"/>
    <property type="project" value="InterPro"/>
</dbReference>
<dbReference type="GO" id="GO:0042910">
    <property type="term" value="F:xenobiotic transmembrane transporter activity"/>
    <property type="evidence" value="ECO:0007669"/>
    <property type="project" value="InterPro"/>
</dbReference>
<keyword evidence="5 7" id="KW-1133">Transmembrane helix</keyword>
<name>A0A6N4A8B5_OENOE</name>
<feature type="transmembrane region" description="Helical" evidence="7">
    <location>
        <begin position="132"/>
        <end position="150"/>
    </location>
</feature>
<gene>
    <name evidence="9" type="ORF">ATX59_02445</name>
    <name evidence="8" type="ORF">GA838_06850</name>
</gene>
<comment type="subcellular location">
    <subcellularLocation>
        <location evidence="1">Cell membrane</location>
        <topology evidence="1">Multi-pass membrane protein</topology>
    </subcellularLocation>
</comment>
<feature type="transmembrane region" description="Helical" evidence="7">
    <location>
        <begin position="280"/>
        <end position="302"/>
    </location>
</feature>
<dbReference type="NCBIfam" id="TIGR00797">
    <property type="entry name" value="matE"/>
    <property type="match status" value="1"/>
</dbReference>
<feature type="transmembrane region" description="Helical" evidence="7">
    <location>
        <begin position="12"/>
        <end position="30"/>
    </location>
</feature>
<dbReference type="EMBL" id="MLOK01000026">
    <property type="protein sequence ID" value="OIM21735.1"/>
    <property type="molecule type" value="Genomic_DNA"/>
</dbReference>
<evidence type="ECO:0000256" key="5">
    <source>
        <dbReference type="ARBA" id="ARBA00022989"/>
    </source>
</evidence>
<dbReference type="InterPro" id="IPR002528">
    <property type="entry name" value="MATE_fam"/>
</dbReference>
<dbReference type="AlphaFoldDB" id="A0A6N4A8B5"/>
<feature type="transmembrane region" description="Helical" evidence="7">
    <location>
        <begin position="42"/>
        <end position="70"/>
    </location>
</feature>
<dbReference type="CDD" id="cd13138">
    <property type="entry name" value="MATE_yoeA_like"/>
    <property type="match status" value="1"/>
</dbReference>
<keyword evidence="3" id="KW-1003">Cell membrane</keyword>
<organism evidence="9 10">
    <name type="scientific">Oenococcus oeni</name>
    <name type="common">Leuconostoc oenos</name>
    <dbReference type="NCBI Taxonomy" id="1247"/>
    <lineage>
        <taxon>Bacteria</taxon>
        <taxon>Bacillati</taxon>
        <taxon>Bacillota</taxon>
        <taxon>Bacilli</taxon>
        <taxon>Lactobacillales</taxon>
        <taxon>Lactobacillaceae</taxon>
        <taxon>Oenococcus</taxon>
    </lineage>
</organism>
<dbReference type="Proteomes" id="UP000181728">
    <property type="component" value="Unassembled WGS sequence"/>
</dbReference>
<sequence length="458" mass="49656">MHSLTEGKPLKLIIFFTIPLLLGNLFQQLYTFTDTVIVGRALGVSALAAVSLAATLNWLLVGFAQGFTAGTAIVTAKRFGAGDFRGVRQSMVTTILCTVILTIFMTFIAVAFNKQILELMQTPKNVMTQANIFLTILLGFMFTTMSYNLAANAMRAVGNSRAPLIFLIVAVFINIALELLFIVVFHWGIAGAAFATVIAQLISGIVSFVYIYKVLPVLQVHRGDWHTDMNDIKEHLRFGLPMAFQNSIIAIGGVILQTALNTLGTDSVASSGAASRIDQLATLPMMSIGITMATFTAQNLGARKYSRILEGVKKALIVGGIWAVSMSILEISFGHYIVQLFLGSGSQQVHVLELSRIYFIINGGAYILLSTLFLIRYTLQGLGNTYVPTIAGVFELSMRAFAALVLVAIFGYAGAVMGTPLAWFGSLMALTPAWLSAHKKLKKLSDGQKINKKFEEAD</sequence>
<keyword evidence="6 7" id="KW-0472">Membrane</keyword>
<dbReference type="Proteomes" id="UP001281024">
    <property type="component" value="Unassembled WGS sequence"/>
</dbReference>
<comment type="caution">
    <text evidence="9">The sequence shown here is derived from an EMBL/GenBank/DDBJ whole genome shotgun (WGS) entry which is preliminary data.</text>
</comment>
<dbReference type="PANTHER" id="PTHR43549">
    <property type="entry name" value="MULTIDRUG RESISTANCE PROTEIN YPNP-RELATED"/>
    <property type="match status" value="1"/>
</dbReference>
<dbReference type="EMBL" id="WERV01000005">
    <property type="protein sequence ID" value="MDV7715458.1"/>
    <property type="molecule type" value="Genomic_DNA"/>
</dbReference>
<dbReference type="GO" id="GO:0005886">
    <property type="term" value="C:plasma membrane"/>
    <property type="evidence" value="ECO:0007669"/>
    <property type="project" value="UniProtKB-SubCell"/>
</dbReference>
<protein>
    <submittedName>
        <fullName evidence="9">MATE family efflux transporter</fullName>
    </submittedName>
</protein>
<evidence type="ECO:0000256" key="3">
    <source>
        <dbReference type="ARBA" id="ARBA00022475"/>
    </source>
</evidence>
<reference evidence="9 10" key="1">
    <citation type="journal article" date="2016" name="BMC Genomics">
        <title>Consensus pan-genome assembly of the specialised wine bacterium Oenococcus oeni.</title>
        <authorList>
            <person name="Sternes P.R."/>
            <person name="Borneman A.R."/>
        </authorList>
    </citation>
    <scope>NUCLEOTIDE SEQUENCE [LARGE SCALE GENOMIC DNA]</scope>
    <source>
        <strain evidence="9 10">AWRIB661</strain>
    </source>
</reference>
<feature type="transmembrane region" description="Helical" evidence="7">
    <location>
        <begin position="314"/>
        <end position="337"/>
    </location>
</feature>
<evidence type="ECO:0000256" key="1">
    <source>
        <dbReference type="ARBA" id="ARBA00004651"/>
    </source>
</evidence>
<accession>A0A6N4A8B5</accession>
<dbReference type="Pfam" id="PF01554">
    <property type="entry name" value="MatE"/>
    <property type="match status" value="2"/>
</dbReference>
<dbReference type="InterPro" id="IPR052031">
    <property type="entry name" value="Membrane_Transporter-Flippase"/>
</dbReference>
<feature type="transmembrane region" description="Helical" evidence="7">
    <location>
        <begin position="91"/>
        <end position="112"/>
    </location>
</feature>
<evidence type="ECO:0000256" key="4">
    <source>
        <dbReference type="ARBA" id="ARBA00022692"/>
    </source>
</evidence>
<feature type="transmembrane region" description="Helical" evidence="7">
    <location>
        <begin position="193"/>
        <end position="215"/>
    </location>
</feature>
<evidence type="ECO:0000256" key="6">
    <source>
        <dbReference type="ARBA" id="ARBA00023136"/>
    </source>
</evidence>
<keyword evidence="4 7" id="KW-0812">Transmembrane</keyword>
<evidence type="ECO:0000256" key="2">
    <source>
        <dbReference type="ARBA" id="ARBA00022448"/>
    </source>
</evidence>
<evidence type="ECO:0000313" key="8">
    <source>
        <dbReference type="EMBL" id="MDV7715458.1"/>
    </source>
</evidence>
<dbReference type="PIRSF" id="PIRSF006603">
    <property type="entry name" value="DinF"/>
    <property type="match status" value="1"/>
</dbReference>
<feature type="transmembrane region" description="Helical" evidence="7">
    <location>
        <begin position="357"/>
        <end position="375"/>
    </location>
</feature>
<feature type="transmembrane region" description="Helical" evidence="7">
    <location>
        <begin position="162"/>
        <end position="187"/>
    </location>
</feature>
<feature type="transmembrane region" description="Helical" evidence="7">
    <location>
        <begin position="396"/>
        <end position="415"/>
    </location>
</feature>
<reference evidence="8" key="2">
    <citation type="submission" date="2019-10" db="EMBL/GenBank/DDBJ databases">
        <title>Malate fermentation in French cider.</title>
        <authorList>
            <person name="Cousin F.J."/>
            <person name="Medina Fernandez S."/>
            <person name="Misery B."/>
            <person name="Laplace J.-M."/>
            <person name="Cretenet M."/>
        </authorList>
    </citation>
    <scope>NUCLEOTIDE SEQUENCE</scope>
    <source>
        <strain evidence="8">UCMA15129</strain>
    </source>
</reference>
<dbReference type="RefSeq" id="WP_071419065.1">
    <property type="nucleotide sequence ID" value="NZ_CP014324.1"/>
</dbReference>